<keyword evidence="3" id="KW-1185">Reference proteome</keyword>
<dbReference type="EMBL" id="PGEZ01000004">
    <property type="protein sequence ID" value="PJJ48162.1"/>
    <property type="molecule type" value="Genomic_DNA"/>
</dbReference>
<dbReference type="AlphaFoldDB" id="A0A0B2B0Q4"/>
<feature type="region of interest" description="Disordered" evidence="1">
    <location>
        <begin position="42"/>
        <end position="62"/>
    </location>
</feature>
<dbReference type="Proteomes" id="UP000230842">
    <property type="component" value="Unassembled WGS sequence"/>
</dbReference>
<dbReference type="OrthoDB" id="3268479at2"/>
<reference evidence="2 3" key="1">
    <citation type="submission" date="2017-11" db="EMBL/GenBank/DDBJ databases">
        <title>Genomic Encyclopedia of Archaeal and Bacterial Type Strains, Phase II (KMG-II): From Individual Species to Whole Genera.</title>
        <authorList>
            <person name="Goeker M."/>
        </authorList>
    </citation>
    <scope>NUCLEOTIDE SEQUENCE [LARGE SCALE GENOMIC DNA]</scope>
    <source>
        <strain evidence="2 3">DSM 27763</strain>
    </source>
</reference>
<proteinExistence type="predicted"/>
<dbReference type="InterPro" id="IPR018561">
    <property type="entry name" value="AosR"/>
</dbReference>
<dbReference type="RefSeq" id="WP_039370733.1">
    <property type="nucleotide sequence ID" value="NZ_PGEZ01000004.1"/>
</dbReference>
<protein>
    <submittedName>
        <fullName evidence="2">Uncharacterized protein DUF2017</fullName>
    </submittedName>
</protein>
<sequence>MRAFEQRKRGRVRAEFEVAEAALLVNLLSQIVELLLDRNGPEESSPDPLFAQLGPSGSHLPPDDPVLKRLLPDAYSDDDDASGDFRRFTERSLSEAKVSNARAVVASLAAGGLDVEDPESSTDETIEVELGPQGAQAWLRALTDVRLALATRLGIESEDDAERVAASEEESVALVADIYEWLGFVQETLVQSLD</sequence>
<name>A0A0B2B0Q4_9ACTN</name>
<evidence type="ECO:0000313" key="3">
    <source>
        <dbReference type="Proteomes" id="UP000230842"/>
    </source>
</evidence>
<dbReference type="Pfam" id="PF09438">
    <property type="entry name" value="DUF2017"/>
    <property type="match status" value="1"/>
</dbReference>
<comment type="caution">
    <text evidence="2">The sequence shown here is derived from an EMBL/GenBank/DDBJ whole genome shotgun (WGS) entry which is preliminary data.</text>
</comment>
<accession>A0A0B2B0Q4</accession>
<evidence type="ECO:0000256" key="1">
    <source>
        <dbReference type="SAM" id="MobiDB-lite"/>
    </source>
</evidence>
<organism evidence="2 3">
    <name type="scientific">Mumia flava</name>
    <dbReference type="NCBI Taxonomy" id="1348852"/>
    <lineage>
        <taxon>Bacteria</taxon>
        <taxon>Bacillati</taxon>
        <taxon>Actinomycetota</taxon>
        <taxon>Actinomycetes</taxon>
        <taxon>Propionibacteriales</taxon>
        <taxon>Nocardioidaceae</taxon>
        <taxon>Mumia</taxon>
    </lineage>
</organism>
<evidence type="ECO:0000313" key="2">
    <source>
        <dbReference type="EMBL" id="PJJ48162.1"/>
    </source>
</evidence>
<gene>
    <name evidence="2" type="ORF">CLV56_4038</name>
</gene>